<dbReference type="Pfam" id="PF00496">
    <property type="entry name" value="SBP_bac_5"/>
    <property type="match status" value="1"/>
</dbReference>
<dbReference type="CDD" id="cd08497">
    <property type="entry name" value="MbnE-like"/>
    <property type="match status" value="1"/>
</dbReference>
<evidence type="ECO:0000313" key="4">
    <source>
        <dbReference type="EMBL" id="GLQ73977.1"/>
    </source>
</evidence>
<dbReference type="PANTHER" id="PTHR30290:SF64">
    <property type="entry name" value="ABC TRANSPORTER PERIPLASMIC BINDING PROTEIN"/>
    <property type="match status" value="1"/>
</dbReference>
<feature type="chain" id="PRO_5043360768" evidence="2">
    <location>
        <begin position="21"/>
        <end position="604"/>
    </location>
</feature>
<dbReference type="GO" id="GO:0015833">
    <property type="term" value="P:peptide transport"/>
    <property type="evidence" value="ECO:0007669"/>
    <property type="project" value="TreeGrafter"/>
</dbReference>
<dbReference type="EMBL" id="BSNX01000041">
    <property type="protein sequence ID" value="GLQ73977.1"/>
    <property type="molecule type" value="Genomic_DNA"/>
</dbReference>
<dbReference type="PIRSF" id="PIRSF002741">
    <property type="entry name" value="MppA"/>
    <property type="match status" value="1"/>
</dbReference>
<organism evidence="4 5">
    <name type="scientific">Vibrio penaeicida</name>
    <dbReference type="NCBI Taxonomy" id="104609"/>
    <lineage>
        <taxon>Bacteria</taxon>
        <taxon>Pseudomonadati</taxon>
        <taxon>Pseudomonadota</taxon>
        <taxon>Gammaproteobacteria</taxon>
        <taxon>Vibrionales</taxon>
        <taxon>Vibrionaceae</taxon>
        <taxon>Vibrio</taxon>
    </lineage>
</organism>
<dbReference type="GO" id="GO:0042884">
    <property type="term" value="P:microcin transport"/>
    <property type="evidence" value="ECO:0007669"/>
    <property type="project" value="TreeGrafter"/>
</dbReference>
<comment type="caution">
    <text evidence="4">The sequence shown here is derived from an EMBL/GenBank/DDBJ whole genome shotgun (WGS) entry which is preliminary data.</text>
</comment>
<evidence type="ECO:0000313" key="5">
    <source>
        <dbReference type="Proteomes" id="UP001156690"/>
    </source>
</evidence>
<dbReference type="InterPro" id="IPR039424">
    <property type="entry name" value="SBP_5"/>
</dbReference>
<dbReference type="AlphaFoldDB" id="A0AAV5NUP4"/>
<dbReference type="Proteomes" id="UP001156690">
    <property type="component" value="Unassembled WGS sequence"/>
</dbReference>
<evidence type="ECO:0000256" key="2">
    <source>
        <dbReference type="SAM" id="SignalP"/>
    </source>
</evidence>
<accession>A0AAV5NUP4</accession>
<dbReference type="InterPro" id="IPR000914">
    <property type="entry name" value="SBP_5_dom"/>
</dbReference>
<protein>
    <submittedName>
        <fullName evidence="4">ABC transporter substrate-binding protein</fullName>
    </submittedName>
</protein>
<proteinExistence type="predicted"/>
<dbReference type="PANTHER" id="PTHR30290">
    <property type="entry name" value="PERIPLASMIC BINDING COMPONENT OF ABC TRANSPORTER"/>
    <property type="match status" value="1"/>
</dbReference>
<dbReference type="SUPFAM" id="SSF53850">
    <property type="entry name" value="Periplasmic binding protein-like II"/>
    <property type="match status" value="1"/>
</dbReference>
<reference evidence="5" key="1">
    <citation type="journal article" date="2019" name="Int. J. Syst. Evol. Microbiol.">
        <title>The Global Catalogue of Microorganisms (GCM) 10K type strain sequencing project: providing services to taxonomists for standard genome sequencing and annotation.</title>
        <authorList>
            <consortium name="The Broad Institute Genomics Platform"/>
            <consortium name="The Broad Institute Genome Sequencing Center for Infectious Disease"/>
            <person name="Wu L."/>
            <person name="Ma J."/>
        </authorList>
    </citation>
    <scope>NUCLEOTIDE SEQUENCE [LARGE SCALE GENOMIC DNA]</scope>
    <source>
        <strain evidence="5">NBRC 15640</strain>
    </source>
</reference>
<dbReference type="Gene3D" id="3.40.190.10">
    <property type="entry name" value="Periplasmic binding protein-like II"/>
    <property type="match status" value="1"/>
</dbReference>
<sequence>MVRKMVMALGLVLQCCVVFASDVIESDRLVGFGEAKYPVGFKHFDFVNPNAPKGGKVTYAQIGTYDSFNRYASRGDSAAASGELYDSLFYSSTDELDTSYALIAEKVRYTQDYDWMEVDIRPSAKFHDGKPITAHDVEFTFQKFMTQGVVQYRTYYKNVKSVKAISDTTARVDLNTGNKEILFSLIRNMSVLPSHYWKDKDFSEPLDTPPIGSGPYKITSYKSGQSVTYSRVEDYWGESLPVNIGRNNFDTVVYDYYRDDTVMLEAFKAGEYDYRRENISKNWATAYTGTNFDKGYIKKEEISHSIPQPMQGFVFNVQRPVFQDIRVREALTYAMDFEWMNKNLFYNQYSRTSSYFQNTDYQAKSLPDEQELKILAPFKGKVPDRIFTDVYVPPSTDGSGRIRAQMRTAFKLLKSAGWELKNKVMTNVETGETMTFELLIYSPSTERLSIPIQKNLKQMGIEMKIRTIDTTQYLKRYRDRDYDMVFAQISSGNYPNPNTQLVWHSKFLESTYNRPGLIDSTIDSLTEAIADNQDNPNKLIYLGRALDRVLQWNFLAIPTWHIGIFRVASWDKFDRPATRPAYDLGLDTWWINTDKAQKLPEKRR</sequence>
<dbReference type="GO" id="GO:1904680">
    <property type="term" value="F:peptide transmembrane transporter activity"/>
    <property type="evidence" value="ECO:0007669"/>
    <property type="project" value="TreeGrafter"/>
</dbReference>
<evidence type="ECO:0000259" key="3">
    <source>
        <dbReference type="Pfam" id="PF00496"/>
    </source>
</evidence>
<evidence type="ECO:0000256" key="1">
    <source>
        <dbReference type="ARBA" id="ARBA00022729"/>
    </source>
</evidence>
<dbReference type="InterPro" id="IPR030678">
    <property type="entry name" value="Peptide/Ni-bd"/>
</dbReference>
<feature type="signal peptide" evidence="2">
    <location>
        <begin position="1"/>
        <end position="20"/>
    </location>
</feature>
<feature type="domain" description="Solute-binding protein family 5" evidence="3">
    <location>
        <begin position="102"/>
        <end position="502"/>
    </location>
</feature>
<dbReference type="GO" id="GO:0030288">
    <property type="term" value="C:outer membrane-bounded periplasmic space"/>
    <property type="evidence" value="ECO:0007669"/>
    <property type="project" value="TreeGrafter"/>
</dbReference>
<dbReference type="Gene3D" id="3.10.105.10">
    <property type="entry name" value="Dipeptide-binding Protein, Domain 3"/>
    <property type="match status" value="1"/>
</dbReference>
<keyword evidence="5" id="KW-1185">Reference proteome</keyword>
<dbReference type="RefSeq" id="WP_126608634.1">
    <property type="nucleotide sequence ID" value="NZ_AP025145.1"/>
</dbReference>
<keyword evidence="1 2" id="KW-0732">Signal</keyword>
<dbReference type="GO" id="GO:0043190">
    <property type="term" value="C:ATP-binding cassette (ABC) transporter complex"/>
    <property type="evidence" value="ECO:0007669"/>
    <property type="project" value="InterPro"/>
</dbReference>
<name>A0AAV5NUP4_9VIBR</name>
<gene>
    <name evidence="4" type="ORF">GCM10007932_33370</name>
</gene>